<evidence type="ECO:0008006" key="5">
    <source>
        <dbReference type="Google" id="ProtNLM"/>
    </source>
</evidence>
<feature type="region of interest" description="Disordered" evidence="2">
    <location>
        <begin position="205"/>
        <end position="352"/>
    </location>
</feature>
<dbReference type="Proteomes" id="UP000271098">
    <property type="component" value="Unassembled WGS sequence"/>
</dbReference>
<dbReference type="Gene3D" id="1.20.920.10">
    <property type="entry name" value="Bromodomain-like"/>
    <property type="match status" value="1"/>
</dbReference>
<dbReference type="EMBL" id="UYRT01080802">
    <property type="protein sequence ID" value="VDN23415.1"/>
    <property type="molecule type" value="Genomic_DNA"/>
</dbReference>
<keyword evidence="1" id="KW-0103">Bromodomain</keyword>
<evidence type="ECO:0000313" key="3">
    <source>
        <dbReference type="EMBL" id="VDN23415.1"/>
    </source>
</evidence>
<feature type="compositionally biased region" description="Low complexity" evidence="2">
    <location>
        <begin position="247"/>
        <end position="270"/>
    </location>
</feature>
<dbReference type="AlphaFoldDB" id="A0A3P7M288"/>
<protein>
    <recommendedName>
        <fullName evidence="5">Bromo domain-containing protein</fullName>
    </recommendedName>
</protein>
<feature type="compositionally biased region" description="Polar residues" evidence="2">
    <location>
        <begin position="278"/>
        <end position="287"/>
    </location>
</feature>
<evidence type="ECO:0000256" key="2">
    <source>
        <dbReference type="SAM" id="MobiDB-lite"/>
    </source>
</evidence>
<gene>
    <name evidence="3" type="ORF">GPUH_LOCUS14019</name>
</gene>
<dbReference type="SUPFAM" id="SSF47370">
    <property type="entry name" value="Bromodomain"/>
    <property type="match status" value="1"/>
</dbReference>
<sequence>MEQDIRYIAVNARLFNQPNSEIVRNSRVLVETLISYLNDRDYTNALELFRQLKTGPDSRLREYNNIKKCILTTNVSKKAIKLGTNPTLTRNTSMDHAWNWFEECATVLEEVMNEQSSSYFIAPGYEPLQDVFSTRDNLSAVKNKVRDRKYSSPLEVVNAVKTFMQACRNAIDNKRSPVFRSSLTVAASFESKMAPVVAKWQRMRHRHEDSEVPTSSAVAPCRPGRSGRLPNGYYRYLNNGTYMGQEPGPSSFPSTSSNRSANRTRNATGRNRIKRSDQSSASTSLSEQDLRTPEAKGRSLRNLSEQNGNNHRRVRLRRSVQRNVNYNENVGLSDGDDDEASNSSIRQVKRRR</sequence>
<accession>A0A3P7M288</accession>
<feature type="compositionally biased region" description="Basic residues" evidence="2">
    <location>
        <begin position="310"/>
        <end position="320"/>
    </location>
</feature>
<organism evidence="3 4">
    <name type="scientific">Gongylonema pulchrum</name>
    <dbReference type="NCBI Taxonomy" id="637853"/>
    <lineage>
        <taxon>Eukaryota</taxon>
        <taxon>Metazoa</taxon>
        <taxon>Ecdysozoa</taxon>
        <taxon>Nematoda</taxon>
        <taxon>Chromadorea</taxon>
        <taxon>Rhabditida</taxon>
        <taxon>Spirurina</taxon>
        <taxon>Spiruromorpha</taxon>
        <taxon>Spiruroidea</taxon>
        <taxon>Gongylonematidae</taxon>
        <taxon>Gongylonema</taxon>
    </lineage>
</organism>
<proteinExistence type="predicted"/>
<evidence type="ECO:0000313" key="4">
    <source>
        <dbReference type="Proteomes" id="UP000271098"/>
    </source>
</evidence>
<dbReference type="OrthoDB" id="10265743at2759"/>
<evidence type="ECO:0000256" key="1">
    <source>
        <dbReference type="ARBA" id="ARBA00023117"/>
    </source>
</evidence>
<feature type="compositionally biased region" description="Basic and acidic residues" evidence="2">
    <location>
        <begin position="288"/>
        <end position="297"/>
    </location>
</feature>
<name>A0A3P7M288_9BILA</name>
<reference evidence="3 4" key="1">
    <citation type="submission" date="2018-11" db="EMBL/GenBank/DDBJ databases">
        <authorList>
            <consortium name="Pathogen Informatics"/>
        </authorList>
    </citation>
    <scope>NUCLEOTIDE SEQUENCE [LARGE SCALE GENOMIC DNA]</scope>
</reference>
<keyword evidence="4" id="KW-1185">Reference proteome</keyword>
<dbReference type="InterPro" id="IPR036427">
    <property type="entry name" value="Bromodomain-like_sf"/>
</dbReference>